<dbReference type="Gramene" id="TraesWEE_scaffold_023297_01G000200.1">
    <property type="protein sequence ID" value="TraesWEE_scaffold_023297_01G000200.1"/>
    <property type="gene ID" value="TraesWEE_scaffold_023297_01G000200"/>
</dbReference>
<dbReference type="PaxDb" id="4565-Traes_1DS_FDA15FB471.2"/>
<gene>
    <name evidence="1" type="primary">LOC123087932</name>
</gene>
<dbReference type="Gramene" id="TraesMAC1D03G00434290.1">
    <property type="protein sequence ID" value="TraesMAC1D03G00434290.1.CDS1"/>
    <property type="gene ID" value="TraesMAC1D03G00434290"/>
</dbReference>
<dbReference type="AlphaFoldDB" id="A0A3B5ZPS0"/>
<dbReference type="Gramene" id="TraesSTA1D03G00433530.1">
    <property type="protein sequence ID" value="TraesSTA1D03G00433530.1.CDS1"/>
    <property type="gene ID" value="TraesSTA1D03G00433530"/>
</dbReference>
<dbReference type="Gramene" id="TraesCS1D02G086300.1">
    <property type="protein sequence ID" value="TraesCS1D02G086300.1.cds1"/>
    <property type="gene ID" value="TraesCS1D02G086300"/>
</dbReference>
<dbReference type="Gramene" id="TraesROB_scaffold_032439_01G000200.1">
    <property type="protein sequence ID" value="TraesROB_scaffold_032439_01G000200.1"/>
    <property type="gene ID" value="TraesROB_scaffold_032439_01G000200"/>
</dbReference>
<accession>A0A3B5ZPS0</accession>
<dbReference type="Gramene" id="TraesJAG1D03G00434340.1">
    <property type="protein sequence ID" value="TraesJAG1D03G00434340.1.CDS1"/>
    <property type="gene ID" value="TraesJAG1D03G00434340"/>
</dbReference>
<dbReference type="Gramene" id="TraesARI1D03G00440020.1">
    <property type="protein sequence ID" value="TraesARI1D03G00440020.1.CDS1"/>
    <property type="gene ID" value="TraesARI1D03G00440020"/>
</dbReference>
<dbReference type="Gramene" id="TraesLDM1D03G00436270.1">
    <property type="protein sequence ID" value="TraesLDM1D03G00436270.1.CDS1"/>
    <property type="gene ID" value="TraesLDM1D03G00436270"/>
</dbReference>
<dbReference type="Gramene" id="TraesRN1B0100268700.1">
    <property type="protein sequence ID" value="TraesRN1B0100268700.1"/>
    <property type="gene ID" value="TraesRN1B0100268700"/>
</dbReference>
<dbReference type="Gramene" id="TraesCAD_scaffold_159762_01G000200.1">
    <property type="protein sequence ID" value="TraesCAD_scaffold_159762_01G000200.1"/>
    <property type="gene ID" value="TraesCAD_scaffold_159762_01G000200"/>
</dbReference>
<dbReference type="Gramene" id="TraesNOR1D03G00441800.1">
    <property type="protein sequence ID" value="TraesNOR1D03G00441800.1.CDS1"/>
    <property type="gene ID" value="TraesNOR1D03G00441800"/>
</dbReference>
<dbReference type="Gramene" id="TraesCS1D03G0199400.1">
    <property type="protein sequence ID" value="TraesCS1D03G0199400.1.CDS1"/>
    <property type="gene ID" value="TraesCS1D03G0199400"/>
</dbReference>
<evidence type="ECO:0000313" key="2">
    <source>
        <dbReference type="Proteomes" id="UP000019116"/>
    </source>
</evidence>
<sequence>MARAMTATAGNGDVWVEKVDKIRYVYKPVTRPSVSPNPRPATVTKNLAAANVAISRKNSGTTLVRGVASPEDIDDYIARKKREFALGL</sequence>
<dbReference type="Proteomes" id="UP000019116">
    <property type="component" value="Chromosome 1D"/>
</dbReference>
<dbReference type="Gramene" id="TraesPARA_EIv1.0_0245730.1">
    <property type="protein sequence ID" value="TraesPARA_EIv1.0_0245730.1.CDS1"/>
    <property type="gene ID" value="TraesPARA_EIv1.0_0245730"/>
</dbReference>
<dbReference type="OrthoDB" id="591639at2759"/>
<dbReference type="Gramene" id="TraesJUL1D03G00437390.1">
    <property type="protein sequence ID" value="TraesJUL1D03G00437390.1.CDS1"/>
    <property type="gene ID" value="TraesJUL1D03G00437390"/>
</dbReference>
<reference evidence="1" key="2">
    <citation type="submission" date="2018-10" db="UniProtKB">
        <authorList>
            <consortium name="EnsemblPlants"/>
        </authorList>
    </citation>
    <scope>IDENTIFICATION</scope>
</reference>
<keyword evidence="2" id="KW-1185">Reference proteome</keyword>
<dbReference type="EnsemblPlants" id="TraesCS1D02G086300.1">
    <property type="protein sequence ID" value="TraesCS1D02G086300.1.cds1"/>
    <property type="gene ID" value="TraesCS1D02G086300"/>
</dbReference>
<dbReference type="Gramene" id="TraesLAC1D03G00438100.1">
    <property type="protein sequence ID" value="TraesLAC1D03G00438100.1.CDS1"/>
    <property type="gene ID" value="TraesLAC1D03G00438100"/>
</dbReference>
<dbReference type="Gramene" id="TraesSYM1D03G00440910.1">
    <property type="protein sequence ID" value="TraesSYM1D03G00440910.1.CDS1"/>
    <property type="gene ID" value="TraesSYM1D03G00440910"/>
</dbReference>
<reference evidence="1" key="1">
    <citation type="submission" date="2018-08" db="EMBL/GenBank/DDBJ databases">
        <authorList>
            <person name="Rossello M."/>
        </authorList>
    </citation>
    <scope>NUCLEOTIDE SEQUENCE [LARGE SCALE GENOMIC DNA]</scope>
    <source>
        <strain evidence="1">cv. Chinese Spring</strain>
    </source>
</reference>
<name>A0A3B5ZPS0_WHEAT</name>
<organism evidence="1">
    <name type="scientific">Triticum aestivum</name>
    <name type="common">Wheat</name>
    <dbReference type="NCBI Taxonomy" id="4565"/>
    <lineage>
        <taxon>Eukaryota</taxon>
        <taxon>Viridiplantae</taxon>
        <taxon>Streptophyta</taxon>
        <taxon>Embryophyta</taxon>
        <taxon>Tracheophyta</taxon>
        <taxon>Spermatophyta</taxon>
        <taxon>Magnoliopsida</taxon>
        <taxon>Liliopsida</taxon>
        <taxon>Poales</taxon>
        <taxon>Poaceae</taxon>
        <taxon>BOP clade</taxon>
        <taxon>Pooideae</taxon>
        <taxon>Triticodae</taxon>
        <taxon>Triticeae</taxon>
        <taxon>Triticinae</taxon>
        <taxon>Triticum</taxon>
    </lineage>
</organism>
<proteinExistence type="predicted"/>
<protein>
    <submittedName>
        <fullName evidence="1">Uncharacterized protein</fullName>
    </submittedName>
</protein>
<evidence type="ECO:0000313" key="1">
    <source>
        <dbReference type="EnsemblPlants" id="TraesCS1D02G086300.1.cds1"/>
    </source>
</evidence>
<dbReference type="Gramene" id="TraesCLE_scaffold_061025_01G000200.1">
    <property type="protein sequence ID" value="TraesCLE_scaffold_061025_01G000200.1"/>
    <property type="gene ID" value="TraesCLE_scaffold_061025_01G000200"/>
</dbReference>
<dbReference type="OMA" id="RIGYVYN"/>